<evidence type="ECO:0000313" key="2">
    <source>
        <dbReference type="Proteomes" id="UP001152888"/>
    </source>
</evidence>
<keyword evidence="2" id="KW-1185">Reference proteome</keyword>
<organism evidence="1 2">
    <name type="scientific">Acanthoscelides obtectus</name>
    <name type="common">Bean weevil</name>
    <name type="synonym">Bruchus obtectus</name>
    <dbReference type="NCBI Taxonomy" id="200917"/>
    <lineage>
        <taxon>Eukaryota</taxon>
        <taxon>Metazoa</taxon>
        <taxon>Ecdysozoa</taxon>
        <taxon>Arthropoda</taxon>
        <taxon>Hexapoda</taxon>
        <taxon>Insecta</taxon>
        <taxon>Pterygota</taxon>
        <taxon>Neoptera</taxon>
        <taxon>Endopterygota</taxon>
        <taxon>Coleoptera</taxon>
        <taxon>Polyphaga</taxon>
        <taxon>Cucujiformia</taxon>
        <taxon>Chrysomeloidea</taxon>
        <taxon>Chrysomelidae</taxon>
        <taxon>Bruchinae</taxon>
        <taxon>Bruchini</taxon>
        <taxon>Acanthoscelides</taxon>
    </lineage>
</organism>
<dbReference type="AlphaFoldDB" id="A0A9P0ME14"/>
<evidence type="ECO:0000313" key="1">
    <source>
        <dbReference type="EMBL" id="CAH2010755.1"/>
    </source>
</evidence>
<accession>A0A9P0ME14</accession>
<dbReference type="OrthoDB" id="7440550at2759"/>
<comment type="caution">
    <text evidence="1">The sequence shown here is derived from an EMBL/GenBank/DDBJ whole genome shotgun (WGS) entry which is preliminary data.</text>
</comment>
<dbReference type="Proteomes" id="UP001152888">
    <property type="component" value="Unassembled WGS sequence"/>
</dbReference>
<dbReference type="EMBL" id="CAKOFQ010008002">
    <property type="protein sequence ID" value="CAH2010755.1"/>
    <property type="molecule type" value="Genomic_DNA"/>
</dbReference>
<name>A0A9P0ME14_ACAOB</name>
<protein>
    <submittedName>
        <fullName evidence="1">Uncharacterized protein</fullName>
    </submittedName>
</protein>
<reference evidence="1" key="1">
    <citation type="submission" date="2022-03" db="EMBL/GenBank/DDBJ databases">
        <authorList>
            <person name="Sayadi A."/>
        </authorList>
    </citation>
    <scope>NUCLEOTIDE SEQUENCE</scope>
</reference>
<gene>
    <name evidence="1" type="ORF">ACAOBT_LOCUS31752</name>
</gene>
<proteinExistence type="predicted"/>
<sequence length="192" mass="21891">MEGSQGEGLEISLFEKFKSRFPGKFIWSSKTAWYLQFKSHQSSVVAALKTVIINNFSTPFSKGNCEIDFCDTLVDFSDFLDKYDQSNNTVLDLNPEILSGSDMEIMDSSVEWNPSNGYVAGYILDRLKIDSNCESCAMLFAVVVTEKHLFETFKEHDEETRLKYAIEDLINLIGLLDICIFRAAWYRRPTGS</sequence>